<gene>
    <name evidence="1" type="ORF">MHYMCMPASI_01158</name>
</gene>
<comment type="caution">
    <text evidence="1">The sequence shown here is derived from an EMBL/GenBank/DDBJ whole genome shotgun (WGS) entry which is preliminary data.</text>
</comment>
<evidence type="ECO:0000313" key="1">
    <source>
        <dbReference type="EMBL" id="CAG7600166.1"/>
    </source>
</evidence>
<protein>
    <submittedName>
        <fullName evidence="1">Uncharacterized protein</fullName>
    </submittedName>
</protein>
<dbReference type="EMBL" id="CAJVAF010000350">
    <property type="protein sequence ID" value="CAG7600166.1"/>
    <property type="molecule type" value="Genomic_DNA"/>
</dbReference>
<proteinExistence type="predicted"/>
<keyword evidence="2" id="KW-1185">Reference proteome</keyword>
<evidence type="ECO:0000313" key="2">
    <source>
        <dbReference type="Proteomes" id="UP000837675"/>
    </source>
</evidence>
<organism evidence="1 2">
    <name type="scientific">Hyalomma marginatum</name>
    <dbReference type="NCBI Taxonomy" id="34627"/>
    <lineage>
        <taxon>Eukaryota</taxon>
        <taxon>Metazoa</taxon>
        <taxon>Ecdysozoa</taxon>
        <taxon>Arthropoda</taxon>
        <taxon>Chelicerata</taxon>
        <taxon>Arachnida</taxon>
        <taxon>Acari</taxon>
        <taxon>Parasitiformes</taxon>
        <taxon>Ixodida</taxon>
        <taxon>Ixodoidea</taxon>
        <taxon>Ixodidae</taxon>
        <taxon>Hyalomminae</taxon>
        <taxon>Hyalomma</taxon>
    </lineage>
</organism>
<name>A0A8S4C2U3_9ACAR</name>
<sequence length="43" mass="5076">MTISIGASSTANKWKDINWPEIKRELYINCKRILQKLGREAIW</sequence>
<accession>A0A8S4C2U3</accession>
<dbReference type="Proteomes" id="UP000837675">
    <property type="component" value="Unassembled WGS sequence"/>
</dbReference>
<dbReference type="AlphaFoldDB" id="A0A8S4C2U3"/>
<reference evidence="1" key="1">
    <citation type="submission" date="2021-06" db="EMBL/GenBank/DDBJ databases">
        <authorList>
            <person name="Nardi T."/>
            <person name="Nardi T."/>
        </authorList>
    </citation>
    <scope>NUCLEOTIDE SEQUENCE</scope>
</reference>